<feature type="transmembrane region" description="Helical" evidence="7">
    <location>
        <begin position="101"/>
        <end position="122"/>
    </location>
</feature>
<sequence>MQNTDDLGKLLLRLVLGITILLHGIAKIMAGPAFIISSVTAAGLPAPLAYLVYVGEVLAPILLIIGIWSRPAALVIAGNMAFAIFLVHMKQLTSLNDQGGWALELQGMFLVTALALVFLGAGRFSLGGNGGKWN</sequence>
<proteinExistence type="inferred from homology"/>
<keyword evidence="3" id="KW-1003">Cell membrane</keyword>
<dbReference type="InterPro" id="IPR051907">
    <property type="entry name" value="DoxX-like_oxidoreductase"/>
</dbReference>
<feature type="transmembrane region" description="Helical" evidence="7">
    <location>
        <begin position="72"/>
        <end position="89"/>
    </location>
</feature>
<name>A0A4R6G201_9BURK</name>
<dbReference type="RefSeq" id="WP_112992553.1">
    <property type="nucleotide sequence ID" value="NZ_PTLZ01000003.1"/>
</dbReference>
<comment type="caution">
    <text evidence="8">The sequence shown here is derived from an EMBL/GenBank/DDBJ whole genome shotgun (WGS) entry which is preliminary data.</text>
</comment>
<evidence type="ECO:0000256" key="4">
    <source>
        <dbReference type="ARBA" id="ARBA00022692"/>
    </source>
</evidence>
<dbReference type="OrthoDB" id="280866at2"/>
<protein>
    <submittedName>
        <fullName evidence="8">Putative oxidoreductase</fullName>
    </submittedName>
</protein>
<evidence type="ECO:0000256" key="2">
    <source>
        <dbReference type="ARBA" id="ARBA00006679"/>
    </source>
</evidence>
<dbReference type="AlphaFoldDB" id="A0A4R6G201"/>
<evidence type="ECO:0000256" key="1">
    <source>
        <dbReference type="ARBA" id="ARBA00004651"/>
    </source>
</evidence>
<evidence type="ECO:0000256" key="3">
    <source>
        <dbReference type="ARBA" id="ARBA00022475"/>
    </source>
</evidence>
<organism evidence="8 9">
    <name type="scientific">Herminiimonas fonticola</name>
    <dbReference type="NCBI Taxonomy" id="303380"/>
    <lineage>
        <taxon>Bacteria</taxon>
        <taxon>Pseudomonadati</taxon>
        <taxon>Pseudomonadota</taxon>
        <taxon>Betaproteobacteria</taxon>
        <taxon>Burkholderiales</taxon>
        <taxon>Oxalobacteraceae</taxon>
        <taxon>Herminiimonas</taxon>
    </lineage>
</organism>
<dbReference type="PANTHER" id="PTHR33452:SF1">
    <property type="entry name" value="INNER MEMBRANE PROTEIN YPHA-RELATED"/>
    <property type="match status" value="1"/>
</dbReference>
<comment type="subcellular location">
    <subcellularLocation>
        <location evidence="1">Cell membrane</location>
        <topology evidence="1">Multi-pass membrane protein</topology>
    </subcellularLocation>
</comment>
<dbReference type="InterPro" id="IPR032808">
    <property type="entry name" value="DoxX"/>
</dbReference>
<feature type="transmembrane region" description="Helical" evidence="7">
    <location>
        <begin position="12"/>
        <end position="36"/>
    </location>
</feature>
<comment type="similarity">
    <text evidence="2">Belongs to the DoxX family.</text>
</comment>
<dbReference type="Proteomes" id="UP000294737">
    <property type="component" value="Unassembled WGS sequence"/>
</dbReference>
<evidence type="ECO:0000256" key="7">
    <source>
        <dbReference type="SAM" id="Phobius"/>
    </source>
</evidence>
<evidence type="ECO:0000313" key="8">
    <source>
        <dbReference type="EMBL" id="TDN88287.1"/>
    </source>
</evidence>
<keyword evidence="4 7" id="KW-0812">Transmembrane</keyword>
<dbReference type="Pfam" id="PF07681">
    <property type="entry name" value="DoxX"/>
    <property type="match status" value="1"/>
</dbReference>
<dbReference type="GO" id="GO:0005886">
    <property type="term" value="C:plasma membrane"/>
    <property type="evidence" value="ECO:0007669"/>
    <property type="project" value="UniProtKB-SubCell"/>
</dbReference>
<feature type="transmembrane region" description="Helical" evidence="7">
    <location>
        <begin position="48"/>
        <end position="65"/>
    </location>
</feature>
<keyword evidence="6 7" id="KW-0472">Membrane</keyword>
<accession>A0A4R6G201</accession>
<gene>
    <name evidence="8" type="ORF">EV677_2774</name>
</gene>
<reference evidence="8 9" key="1">
    <citation type="submission" date="2019-03" db="EMBL/GenBank/DDBJ databases">
        <title>Genomic Encyclopedia of Type Strains, Phase IV (KMG-IV): sequencing the most valuable type-strain genomes for metagenomic binning, comparative biology and taxonomic classification.</title>
        <authorList>
            <person name="Goeker M."/>
        </authorList>
    </citation>
    <scope>NUCLEOTIDE SEQUENCE [LARGE SCALE GENOMIC DNA]</scope>
    <source>
        <strain evidence="8 9">DSM 18555</strain>
    </source>
</reference>
<dbReference type="EMBL" id="SNWF01000007">
    <property type="protein sequence ID" value="TDN88287.1"/>
    <property type="molecule type" value="Genomic_DNA"/>
</dbReference>
<evidence type="ECO:0000313" key="9">
    <source>
        <dbReference type="Proteomes" id="UP000294737"/>
    </source>
</evidence>
<keyword evidence="5 7" id="KW-1133">Transmembrane helix</keyword>
<evidence type="ECO:0000256" key="5">
    <source>
        <dbReference type="ARBA" id="ARBA00022989"/>
    </source>
</evidence>
<evidence type="ECO:0000256" key="6">
    <source>
        <dbReference type="ARBA" id="ARBA00023136"/>
    </source>
</evidence>
<dbReference type="PANTHER" id="PTHR33452">
    <property type="entry name" value="OXIDOREDUCTASE CATD-RELATED"/>
    <property type="match status" value="1"/>
</dbReference>
<keyword evidence="9" id="KW-1185">Reference proteome</keyword>